<evidence type="ECO:0000256" key="1">
    <source>
        <dbReference type="SAM" id="Coils"/>
    </source>
</evidence>
<reference evidence="4 5" key="1">
    <citation type="submission" date="2018-08" db="EMBL/GenBank/DDBJ databases">
        <title>Aphanomyces genome sequencing and annotation.</title>
        <authorList>
            <person name="Minardi D."/>
            <person name="Oidtmann B."/>
            <person name="Van Der Giezen M."/>
            <person name="Studholme D.J."/>
        </authorList>
    </citation>
    <scope>NUCLEOTIDE SEQUENCE [LARGE SCALE GENOMIC DNA]</scope>
    <source>
        <strain evidence="3 4">Da</strain>
        <strain evidence="2 5">Sv</strain>
    </source>
</reference>
<name>A0A3R7AHD4_APHAT</name>
<dbReference type="Proteomes" id="UP000285430">
    <property type="component" value="Unassembled WGS sequence"/>
</dbReference>
<gene>
    <name evidence="2" type="ORF">DYB35_002357</name>
    <name evidence="3" type="ORF">DYB37_000655</name>
</gene>
<comment type="caution">
    <text evidence="3">The sequence shown here is derived from an EMBL/GenBank/DDBJ whole genome shotgun (WGS) entry which is preliminary data.</text>
</comment>
<dbReference type="EMBL" id="QUTG01002752">
    <property type="protein sequence ID" value="RHY94850.1"/>
    <property type="molecule type" value="Genomic_DNA"/>
</dbReference>
<dbReference type="EMBL" id="QUTH01002555">
    <property type="protein sequence ID" value="RHZ25297.1"/>
    <property type="molecule type" value="Genomic_DNA"/>
</dbReference>
<dbReference type="Proteomes" id="UP000285712">
    <property type="component" value="Unassembled WGS sequence"/>
</dbReference>
<sequence>MDRTTEKLRSKHVRTLELLQKTLDENAEMKDKLVALTKVRSIISIATHVLDKKFNMTSNVEVAQRIRQQVADTTAEYDTERRHLTQVIHTLQSQVQELQAAQTATVALTEAKQRAEDSVSRSMEAKRVAEVECVRLTDLVERMRKNERVEMMQQELAELRQKARSNADAMSIELKMASDQADKLVKAAQQRTTTMGDDGQRTSNLLSNNCPNDSSSHNQSLAHQVAQLRADLETVCASKSGFATHVDLKKENFLLRQQVEEMQGLQKKFLATAKKTTIMASFGNQRG</sequence>
<evidence type="ECO:0000313" key="5">
    <source>
        <dbReference type="Proteomes" id="UP000285712"/>
    </source>
</evidence>
<dbReference type="AlphaFoldDB" id="A0A3R7AHD4"/>
<feature type="coiled-coil region" evidence="1">
    <location>
        <begin position="142"/>
        <end position="169"/>
    </location>
</feature>
<keyword evidence="1" id="KW-0175">Coiled coil</keyword>
<protein>
    <submittedName>
        <fullName evidence="3">Uncharacterized protein</fullName>
    </submittedName>
</protein>
<proteinExistence type="predicted"/>
<organism evidence="3 4">
    <name type="scientific">Aphanomyces astaci</name>
    <name type="common">Crayfish plague agent</name>
    <dbReference type="NCBI Taxonomy" id="112090"/>
    <lineage>
        <taxon>Eukaryota</taxon>
        <taxon>Sar</taxon>
        <taxon>Stramenopiles</taxon>
        <taxon>Oomycota</taxon>
        <taxon>Saprolegniomycetes</taxon>
        <taxon>Saprolegniales</taxon>
        <taxon>Verrucalvaceae</taxon>
        <taxon>Aphanomyces</taxon>
    </lineage>
</organism>
<evidence type="ECO:0000313" key="4">
    <source>
        <dbReference type="Proteomes" id="UP000285430"/>
    </source>
</evidence>
<evidence type="ECO:0000313" key="2">
    <source>
        <dbReference type="EMBL" id="RHY94850.1"/>
    </source>
</evidence>
<dbReference type="VEuPathDB" id="FungiDB:H257_00094"/>
<evidence type="ECO:0000313" key="3">
    <source>
        <dbReference type="EMBL" id="RHZ25297.1"/>
    </source>
</evidence>
<accession>A0A3R7AHD4</accession>